<dbReference type="InterPro" id="IPR000581">
    <property type="entry name" value="ILV_EDD_N"/>
</dbReference>
<dbReference type="InterPro" id="IPR022310">
    <property type="entry name" value="NAD/GMP_synthase"/>
</dbReference>
<dbReference type="InterPro" id="IPR037237">
    <property type="entry name" value="IlvD/EDD_N"/>
</dbReference>
<evidence type="ECO:0000256" key="8">
    <source>
        <dbReference type="RuleBase" id="RU003811"/>
    </source>
</evidence>
<comment type="catalytic activity">
    <reaction evidence="9">
        <text>deamido-NAD(+) + NH4(+) + ATP = AMP + diphosphate + NAD(+) + H(+)</text>
        <dbReference type="Rhea" id="RHEA:21188"/>
        <dbReference type="ChEBI" id="CHEBI:15378"/>
        <dbReference type="ChEBI" id="CHEBI:28938"/>
        <dbReference type="ChEBI" id="CHEBI:30616"/>
        <dbReference type="ChEBI" id="CHEBI:33019"/>
        <dbReference type="ChEBI" id="CHEBI:57540"/>
        <dbReference type="ChEBI" id="CHEBI:58437"/>
        <dbReference type="ChEBI" id="CHEBI:456215"/>
        <dbReference type="EC" id="6.3.1.5"/>
    </reaction>
</comment>
<evidence type="ECO:0000259" key="11">
    <source>
        <dbReference type="Pfam" id="PF00920"/>
    </source>
</evidence>
<keyword evidence="4 8" id="KW-0547">Nucleotide-binding</keyword>
<name>A0A1H6FFH8_9GAMM</name>
<evidence type="ECO:0000256" key="6">
    <source>
        <dbReference type="ARBA" id="ARBA00023027"/>
    </source>
</evidence>
<dbReference type="GO" id="GO:0004359">
    <property type="term" value="F:glutaminase activity"/>
    <property type="evidence" value="ECO:0007669"/>
    <property type="project" value="InterPro"/>
</dbReference>
<dbReference type="GO" id="GO:0005524">
    <property type="term" value="F:ATP binding"/>
    <property type="evidence" value="ECO:0007669"/>
    <property type="project" value="UniProtKB-KW"/>
</dbReference>
<evidence type="ECO:0000256" key="3">
    <source>
        <dbReference type="ARBA" id="ARBA00022598"/>
    </source>
</evidence>
<accession>A0A1H6FFH8</accession>
<dbReference type="GO" id="GO:0008795">
    <property type="term" value="F:NAD+ synthase activity"/>
    <property type="evidence" value="ECO:0007669"/>
    <property type="project" value="UniProtKB-EC"/>
</dbReference>
<keyword evidence="10" id="KW-0812">Transmembrane</keyword>
<evidence type="ECO:0000313" key="14">
    <source>
        <dbReference type="Proteomes" id="UP000236724"/>
    </source>
</evidence>
<dbReference type="GO" id="GO:0009435">
    <property type="term" value="P:NAD+ biosynthetic process"/>
    <property type="evidence" value="ECO:0007669"/>
    <property type="project" value="UniProtKB-UniPathway"/>
</dbReference>
<evidence type="ECO:0000256" key="4">
    <source>
        <dbReference type="ARBA" id="ARBA00022741"/>
    </source>
</evidence>
<feature type="domain" description="NAD/GMP synthase" evidence="12">
    <location>
        <begin position="82"/>
        <end position="341"/>
    </location>
</feature>
<keyword evidence="10" id="KW-0472">Membrane</keyword>
<comment type="similarity">
    <text evidence="8">Belongs to the NAD synthetase family.</text>
</comment>
<dbReference type="NCBIfam" id="TIGR00552">
    <property type="entry name" value="nadE"/>
    <property type="match status" value="1"/>
</dbReference>
<keyword evidence="14" id="KW-1185">Reference proteome</keyword>
<evidence type="ECO:0000256" key="1">
    <source>
        <dbReference type="ARBA" id="ARBA00004790"/>
    </source>
</evidence>
<dbReference type="AlphaFoldDB" id="A0A1H6FFH8"/>
<reference evidence="13 14" key="1">
    <citation type="submission" date="2016-10" db="EMBL/GenBank/DDBJ databases">
        <authorList>
            <person name="de Groot N.N."/>
        </authorList>
    </citation>
    <scope>NUCLEOTIDE SEQUENCE [LARGE SCALE GENOMIC DNA]</scope>
    <source>
        <strain evidence="13">MBHS1</strain>
    </source>
</reference>
<dbReference type="SUPFAM" id="SSF52402">
    <property type="entry name" value="Adenine nucleotide alpha hydrolases-like"/>
    <property type="match status" value="1"/>
</dbReference>
<evidence type="ECO:0000256" key="10">
    <source>
        <dbReference type="SAM" id="Phobius"/>
    </source>
</evidence>
<dbReference type="InterPro" id="IPR014729">
    <property type="entry name" value="Rossmann-like_a/b/a_fold"/>
</dbReference>
<protein>
    <recommendedName>
        <fullName evidence="9">NH(3)-dependent NAD(+) synthetase</fullName>
        <ecNumber evidence="9">6.3.1.5</ecNumber>
    </recommendedName>
</protein>
<dbReference type="Pfam" id="PF00920">
    <property type="entry name" value="ILVD_EDD_N"/>
    <property type="match status" value="1"/>
</dbReference>
<dbReference type="GO" id="GO:0003952">
    <property type="term" value="F:NAD+ synthase (glutamine-hydrolyzing) activity"/>
    <property type="evidence" value="ECO:0007669"/>
    <property type="project" value="InterPro"/>
</dbReference>
<keyword evidence="10" id="KW-1133">Transmembrane helix</keyword>
<organism evidence="13 14">
    <name type="scientific">Candidatus Venteria ishoeyi</name>
    <dbReference type="NCBI Taxonomy" id="1899563"/>
    <lineage>
        <taxon>Bacteria</taxon>
        <taxon>Pseudomonadati</taxon>
        <taxon>Pseudomonadota</taxon>
        <taxon>Gammaproteobacteria</taxon>
        <taxon>Thiotrichales</taxon>
        <taxon>Thiotrichaceae</taxon>
        <taxon>Venteria</taxon>
    </lineage>
</organism>
<dbReference type="InterPro" id="IPR003694">
    <property type="entry name" value="NAD_synthase"/>
</dbReference>
<evidence type="ECO:0000256" key="9">
    <source>
        <dbReference type="RuleBase" id="RU003812"/>
    </source>
</evidence>
<keyword evidence="6 8" id="KW-0520">NAD</keyword>
<dbReference type="Pfam" id="PF02540">
    <property type="entry name" value="NAD_synthase"/>
    <property type="match status" value="1"/>
</dbReference>
<dbReference type="EC" id="6.3.1.5" evidence="9"/>
<keyword evidence="7" id="KW-0456">Lyase</keyword>
<evidence type="ECO:0000256" key="7">
    <source>
        <dbReference type="ARBA" id="ARBA00023239"/>
    </source>
</evidence>
<feature type="transmembrane region" description="Helical" evidence="10">
    <location>
        <begin position="21"/>
        <end position="41"/>
    </location>
</feature>
<dbReference type="PANTHER" id="PTHR23090">
    <property type="entry name" value="NH 3 /GLUTAMINE-DEPENDENT NAD + SYNTHETASE"/>
    <property type="match status" value="1"/>
</dbReference>
<proteinExistence type="inferred from homology"/>
<evidence type="ECO:0000256" key="2">
    <source>
        <dbReference type="ARBA" id="ARBA00006486"/>
    </source>
</evidence>
<evidence type="ECO:0000256" key="5">
    <source>
        <dbReference type="ARBA" id="ARBA00022840"/>
    </source>
</evidence>
<dbReference type="GO" id="GO:0016829">
    <property type="term" value="F:lyase activity"/>
    <property type="evidence" value="ECO:0007669"/>
    <property type="project" value="UniProtKB-KW"/>
</dbReference>
<dbReference type="UniPathway" id="UPA00253">
    <property type="reaction ID" value="UER00333"/>
</dbReference>
<comment type="similarity">
    <text evidence="2">Belongs to the IlvD/Edd family.</text>
</comment>
<keyword evidence="5 8" id="KW-0067">ATP-binding</keyword>
<dbReference type="CDD" id="cd00553">
    <property type="entry name" value="NAD_synthase"/>
    <property type="match status" value="1"/>
</dbReference>
<comment type="pathway">
    <text evidence="1">Cofactor biosynthesis; NAD(+) biosynthesis.</text>
</comment>
<dbReference type="GO" id="GO:0005737">
    <property type="term" value="C:cytoplasm"/>
    <property type="evidence" value="ECO:0007669"/>
    <property type="project" value="InterPro"/>
</dbReference>
<dbReference type="SUPFAM" id="SSF143975">
    <property type="entry name" value="IlvD/EDD N-terminal domain-like"/>
    <property type="match status" value="1"/>
</dbReference>
<sequence length="421" mass="47160">MLEQDIKPRDIMTRAAFENAMVLLMALGGSTNAVLHLIAMARSVDVELSIDDFQAISDRIPFIADLKPSGRYVMEDLHNVGLYDYSAKSRSQGFALSLSGGADSAAVACLIRLMVELGVAEVGIENFCARLNLPQTELNTIEQLMPVLLVCVYQATRNSSETTRNAAEKMAHAVGAEYLELDIENMVSGYRQHIEQAIGRSLNWTQDDLALQNIQARARAPGVWMLANLRNALLLATSNRSEAAVGYATMDGDTSGGLSPLAGIDKHFIRHWLRWLEQNAPNSPGVNPIPALSYINTQQPTAELRPGAEQTDEADLMPYVLLNAIEKAAIRDRQTPWEIYCLLNSRFDYTAEQLLTWIERFFQLWIRNQWKRERYAPSFHLDDESLDPKTWCRFPILSGGFSHELKEMRKNALSQMGEEPG</sequence>
<gene>
    <name evidence="13" type="primary">nadE</name>
    <name evidence="13" type="ORF">MBHS_04285</name>
</gene>
<feature type="domain" description="Dihydroxy-acid/6-phosphogluconate dehydratase N-terminal" evidence="11">
    <location>
        <begin position="1"/>
        <end position="81"/>
    </location>
</feature>
<evidence type="ECO:0000313" key="13">
    <source>
        <dbReference type="EMBL" id="SEH08393.1"/>
    </source>
</evidence>
<dbReference type="PANTHER" id="PTHR23090:SF9">
    <property type="entry name" value="GLUTAMINE-DEPENDENT NAD(+) SYNTHETASE"/>
    <property type="match status" value="1"/>
</dbReference>
<dbReference type="Proteomes" id="UP000236724">
    <property type="component" value="Unassembled WGS sequence"/>
</dbReference>
<evidence type="ECO:0000259" key="12">
    <source>
        <dbReference type="Pfam" id="PF02540"/>
    </source>
</evidence>
<keyword evidence="3 8" id="KW-0436">Ligase</keyword>
<dbReference type="Gene3D" id="3.40.50.620">
    <property type="entry name" value="HUPs"/>
    <property type="match status" value="1"/>
</dbReference>
<dbReference type="EMBL" id="FMSV02000549">
    <property type="protein sequence ID" value="SEH08393.1"/>
    <property type="molecule type" value="Genomic_DNA"/>
</dbReference>